<keyword evidence="9" id="KW-0864">Zinc transport</keyword>
<proteinExistence type="inferred from homology"/>
<protein>
    <recommendedName>
        <fullName evidence="13">High-affinity zinc uptake system membrane protein ZnuB</fullName>
    </recommendedName>
</protein>
<dbReference type="Proteomes" id="UP000190834">
    <property type="component" value="Unassembled WGS sequence"/>
</dbReference>
<dbReference type="Gene3D" id="1.10.3470.10">
    <property type="entry name" value="ABC transporter involved in vitamin B12 uptake, BtuC"/>
    <property type="match status" value="1"/>
</dbReference>
<dbReference type="NCBIfam" id="NF007089">
    <property type="entry name" value="PRK09543.1"/>
    <property type="match status" value="1"/>
</dbReference>
<sequence>MLKFVLTIHTVTITMIEFLLPSIAAGIGIAIIAGPLGSFVVWRRMAYFGDTLAHASLLGLALGFLLDINLYFALLICCLGLAIILVTMQRQKLIATDTLLGILAHSSLSLGLIAVSFLDNVRIDLMSYLFGDLLAVSPMDLWFIWSGVIAVSGLVYLFWRPLLSSSVNEELASVEGVNIELMRLILMLLIGVVIAVGMKFVGALIMTSLMIIPAATSRRVAKTPEQMALIASSIGIICVLTGLSFSWQFDTPAGPSVVVSATMMFMLSQWIKQR</sequence>
<evidence type="ECO:0000256" key="9">
    <source>
        <dbReference type="ARBA" id="ARBA00022906"/>
    </source>
</evidence>
<dbReference type="InterPro" id="IPR037294">
    <property type="entry name" value="ABC_BtuC-like"/>
</dbReference>
<dbReference type="InterPro" id="IPR001626">
    <property type="entry name" value="ABC_TroCD"/>
</dbReference>
<keyword evidence="7 14" id="KW-0812">Transmembrane</keyword>
<evidence type="ECO:0000256" key="11">
    <source>
        <dbReference type="ARBA" id="ARBA00023065"/>
    </source>
</evidence>
<dbReference type="PANTHER" id="PTHR30477:SF23">
    <property type="entry name" value="HIGH-AFFINITY ZINC UPTAKE SYSTEM MEMBRANE PROTEIN ZNUB"/>
    <property type="match status" value="1"/>
</dbReference>
<dbReference type="GO" id="GO:0043190">
    <property type="term" value="C:ATP-binding cassette (ABC) transporter complex"/>
    <property type="evidence" value="ECO:0007669"/>
    <property type="project" value="InterPro"/>
</dbReference>
<evidence type="ECO:0000256" key="8">
    <source>
        <dbReference type="ARBA" id="ARBA00022833"/>
    </source>
</evidence>
<evidence type="ECO:0000256" key="13">
    <source>
        <dbReference type="ARBA" id="ARBA00040080"/>
    </source>
</evidence>
<keyword evidence="5" id="KW-1003">Cell membrane</keyword>
<dbReference type="STRING" id="1123491.SAMN02745782_00916"/>
<keyword evidence="11" id="KW-0406">Ion transport</keyword>
<evidence type="ECO:0000256" key="4">
    <source>
        <dbReference type="ARBA" id="ARBA00022448"/>
    </source>
</evidence>
<dbReference type="EMBL" id="FUXB01000004">
    <property type="protein sequence ID" value="SJZ64659.1"/>
    <property type="molecule type" value="Genomic_DNA"/>
</dbReference>
<evidence type="ECO:0000256" key="2">
    <source>
        <dbReference type="ARBA" id="ARBA00004429"/>
    </source>
</evidence>
<feature type="transmembrane region" description="Helical" evidence="15">
    <location>
        <begin position="141"/>
        <end position="159"/>
    </location>
</feature>
<evidence type="ECO:0000256" key="12">
    <source>
        <dbReference type="ARBA" id="ARBA00023136"/>
    </source>
</evidence>
<evidence type="ECO:0000313" key="16">
    <source>
        <dbReference type="EMBL" id="SJZ64659.1"/>
    </source>
</evidence>
<dbReference type="GO" id="GO:0010043">
    <property type="term" value="P:response to zinc ion"/>
    <property type="evidence" value="ECO:0007669"/>
    <property type="project" value="TreeGrafter"/>
</dbReference>
<evidence type="ECO:0000313" key="17">
    <source>
        <dbReference type="Proteomes" id="UP000190834"/>
    </source>
</evidence>
<evidence type="ECO:0000256" key="14">
    <source>
        <dbReference type="RuleBase" id="RU003943"/>
    </source>
</evidence>
<keyword evidence="17" id="KW-1185">Reference proteome</keyword>
<evidence type="ECO:0000256" key="3">
    <source>
        <dbReference type="ARBA" id="ARBA00008034"/>
    </source>
</evidence>
<dbReference type="SUPFAM" id="SSF81345">
    <property type="entry name" value="ABC transporter involved in vitamin B12 uptake, BtuC"/>
    <property type="match status" value="1"/>
</dbReference>
<comment type="subcellular location">
    <subcellularLocation>
        <location evidence="2">Cell inner membrane</location>
        <topology evidence="2">Multi-pass membrane protein</topology>
    </subcellularLocation>
    <subcellularLocation>
        <location evidence="14">Cell membrane</location>
        <topology evidence="14">Multi-pass membrane protein</topology>
    </subcellularLocation>
</comment>
<feature type="transmembrane region" description="Helical" evidence="15">
    <location>
        <begin position="253"/>
        <end position="271"/>
    </location>
</feature>
<evidence type="ECO:0000256" key="6">
    <source>
        <dbReference type="ARBA" id="ARBA00022519"/>
    </source>
</evidence>
<keyword evidence="4 14" id="KW-0813">Transport</keyword>
<evidence type="ECO:0000256" key="10">
    <source>
        <dbReference type="ARBA" id="ARBA00022989"/>
    </source>
</evidence>
<dbReference type="AlphaFoldDB" id="A0A1T4MC89"/>
<evidence type="ECO:0000256" key="1">
    <source>
        <dbReference type="ARBA" id="ARBA00002313"/>
    </source>
</evidence>
<dbReference type="PANTHER" id="PTHR30477">
    <property type="entry name" value="ABC-TRANSPORTER METAL-BINDING PROTEIN"/>
    <property type="match status" value="1"/>
</dbReference>
<keyword evidence="12 15" id="KW-0472">Membrane</keyword>
<feature type="transmembrane region" description="Helical" evidence="15">
    <location>
        <begin position="228"/>
        <end position="247"/>
    </location>
</feature>
<keyword evidence="10 15" id="KW-1133">Transmembrane helix</keyword>
<dbReference type="GO" id="GO:0055085">
    <property type="term" value="P:transmembrane transport"/>
    <property type="evidence" value="ECO:0007669"/>
    <property type="project" value="InterPro"/>
</dbReference>
<name>A0A1T4MC89_VIBCI</name>
<feature type="transmembrane region" description="Helical" evidence="15">
    <location>
        <begin position="70"/>
        <end position="87"/>
    </location>
</feature>
<organism evidence="16 17">
    <name type="scientific">Vibrio cincinnatiensis DSM 19608</name>
    <dbReference type="NCBI Taxonomy" id="1123491"/>
    <lineage>
        <taxon>Bacteria</taxon>
        <taxon>Pseudomonadati</taxon>
        <taxon>Pseudomonadota</taxon>
        <taxon>Gammaproteobacteria</taxon>
        <taxon>Vibrionales</taxon>
        <taxon>Vibrionaceae</taxon>
        <taxon>Vibrio</taxon>
    </lineage>
</organism>
<evidence type="ECO:0000256" key="15">
    <source>
        <dbReference type="SAM" id="Phobius"/>
    </source>
</evidence>
<dbReference type="FunFam" id="1.10.3470.10:FF:000002">
    <property type="entry name" value="Zinc ABC transporter permease subunit ZnuB"/>
    <property type="match status" value="1"/>
</dbReference>
<feature type="transmembrane region" description="Helical" evidence="15">
    <location>
        <begin position="99"/>
        <end position="121"/>
    </location>
</feature>
<evidence type="ECO:0000256" key="7">
    <source>
        <dbReference type="ARBA" id="ARBA00022692"/>
    </source>
</evidence>
<reference evidence="17" key="1">
    <citation type="submission" date="2017-02" db="EMBL/GenBank/DDBJ databases">
        <authorList>
            <person name="Varghese N."/>
            <person name="Submissions S."/>
        </authorList>
    </citation>
    <scope>NUCLEOTIDE SEQUENCE [LARGE SCALE GENOMIC DNA]</scope>
    <source>
        <strain evidence="17">DSM 19608</strain>
    </source>
</reference>
<gene>
    <name evidence="16" type="ORF">SAMN02745782_00916</name>
</gene>
<dbReference type="Pfam" id="PF00950">
    <property type="entry name" value="ABC-3"/>
    <property type="match status" value="1"/>
</dbReference>
<keyword evidence="6" id="KW-0997">Cell inner membrane</keyword>
<keyword evidence="8" id="KW-0862">Zinc</keyword>
<comment type="function">
    <text evidence="1">Involved in the high-affinity zinc uptake transport system.</text>
</comment>
<accession>A0A1T4MC89</accession>
<feature type="transmembrane region" description="Helical" evidence="15">
    <location>
        <begin position="6"/>
        <end position="33"/>
    </location>
</feature>
<dbReference type="CDD" id="cd06550">
    <property type="entry name" value="TM_ABC_iron-siderophores_like"/>
    <property type="match status" value="1"/>
</dbReference>
<dbReference type="GO" id="GO:0006829">
    <property type="term" value="P:zinc ion transport"/>
    <property type="evidence" value="ECO:0007669"/>
    <property type="project" value="UniProtKB-KW"/>
</dbReference>
<comment type="similarity">
    <text evidence="3 14">Belongs to the ABC-3 integral membrane protein family.</text>
</comment>
<evidence type="ECO:0000256" key="5">
    <source>
        <dbReference type="ARBA" id="ARBA00022475"/>
    </source>
</evidence>